<dbReference type="InterPro" id="IPR006143">
    <property type="entry name" value="RND_pump_MFP"/>
</dbReference>
<evidence type="ECO:0000259" key="4">
    <source>
        <dbReference type="Pfam" id="PF25973"/>
    </source>
</evidence>
<dbReference type="PANTHER" id="PTHR30469">
    <property type="entry name" value="MULTIDRUG RESISTANCE PROTEIN MDTA"/>
    <property type="match status" value="1"/>
</dbReference>
<gene>
    <name evidence="5" type="ordered locus">UWK_02871</name>
</gene>
<dbReference type="InterPro" id="IPR058792">
    <property type="entry name" value="Beta-barrel_RND_2"/>
</dbReference>
<evidence type="ECO:0000256" key="1">
    <source>
        <dbReference type="ARBA" id="ARBA00009477"/>
    </source>
</evidence>
<dbReference type="KEGG" id="dsf:UWK_02871"/>
<dbReference type="Gene3D" id="2.40.30.170">
    <property type="match status" value="1"/>
</dbReference>
<sequence>MTYFTIPVQKSFFLQTLFTSLVLFLFFSPLHAQEQPPASVVVTKVTQEAIAETQTVIGTLFYDRISDISTEVTGLVDEVLVRQGDQVKQGDILVRLDTKLLDSDISLKKTRIAQNDLRMQNTEKNFKRLEILYKESGVSEKDYDDARYTFEDAKLERQARQDELSNLMIKKERSVICAPFTGIILTKDVDTGAWVQQGRKLVSLGSSADLFVKAPIGESLLRFFNKGQKLSVSIDALERKVDGIVEDIDPVADLKTKTIFVKIRIPAQGIIAANMSATVHLPASFEKNLRIIPRAALIKFQGEDFIYSIKDDKAAIMPVHIVSYMGDKVGVDSPHIVAGMPVVIEGNERLRPDQAVRVTGEK</sequence>
<comment type="similarity">
    <text evidence="1">Belongs to the membrane fusion protein (MFP) (TC 8.A.1) family.</text>
</comment>
<organism evidence="5 6">
    <name type="scientific">Desulfocapsa sulfexigens (strain DSM 10523 / SB164P1)</name>
    <dbReference type="NCBI Taxonomy" id="1167006"/>
    <lineage>
        <taxon>Bacteria</taxon>
        <taxon>Pseudomonadati</taxon>
        <taxon>Thermodesulfobacteriota</taxon>
        <taxon>Desulfobulbia</taxon>
        <taxon>Desulfobulbales</taxon>
        <taxon>Desulfocapsaceae</taxon>
        <taxon>Desulfocapsa</taxon>
    </lineage>
</organism>
<dbReference type="RefSeq" id="WP_015405088.1">
    <property type="nucleotide sequence ID" value="NC_020304.1"/>
</dbReference>
<dbReference type="SUPFAM" id="SSF111369">
    <property type="entry name" value="HlyD-like secretion proteins"/>
    <property type="match status" value="1"/>
</dbReference>
<keyword evidence="6" id="KW-1185">Reference proteome</keyword>
<dbReference type="Pfam" id="PF25973">
    <property type="entry name" value="BSH_CzcB"/>
    <property type="match status" value="1"/>
</dbReference>
<evidence type="ECO:0000259" key="3">
    <source>
        <dbReference type="Pfam" id="PF25954"/>
    </source>
</evidence>
<dbReference type="eggNOG" id="COG0845">
    <property type="taxonomic scope" value="Bacteria"/>
</dbReference>
<protein>
    <submittedName>
        <fullName evidence="5">RND family efflux transporter, MFP subunit</fullName>
    </submittedName>
</protein>
<dbReference type="NCBIfam" id="TIGR01730">
    <property type="entry name" value="RND_mfp"/>
    <property type="match status" value="1"/>
</dbReference>
<evidence type="ECO:0000313" key="6">
    <source>
        <dbReference type="Proteomes" id="UP000011721"/>
    </source>
</evidence>
<evidence type="ECO:0000313" key="5">
    <source>
        <dbReference type="EMBL" id="AGF79402.1"/>
    </source>
</evidence>
<dbReference type="Gene3D" id="1.10.287.470">
    <property type="entry name" value="Helix hairpin bin"/>
    <property type="match status" value="1"/>
</dbReference>
<feature type="signal peptide" evidence="2">
    <location>
        <begin position="1"/>
        <end position="32"/>
    </location>
</feature>
<feature type="domain" description="CzcB-like barrel-sandwich hybrid" evidence="4">
    <location>
        <begin position="65"/>
        <end position="203"/>
    </location>
</feature>
<dbReference type="Gene3D" id="2.40.50.100">
    <property type="match status" value="1"/>
</dbReference>
<dbReference type="AlphaFoldDB" id="M1PCR7"/>
<dbReference type="PATRIC" id="fig|1167006.5.peg.3101"/>
<dbReference type="STRING" id="1167006.UWK_02871"/>
<dbReference type="GO" id="GO:0015562">
    <property type="term" value="F:efflux transmembrane transporter activity"/>
    <property type="evidence" value="ECO:0007669"/>
    <property type="project" value="TreeGrafter"/>
</dbReference>
<dbReference type="EMBL" id="CP003985">
    <property type="protein sequence ID" value="AGF79402.1"/>
    <property type="molecule type" value="Genomic_DNA"/>
</dbReference>
<dbReference type="Proteomes" id="UP000011721">
    <property type="component" value="Chromosome"/>
</dbReference>
<evidence type="ECO:0000256" key="2">
    <source>
        <dbReference type="SAM" id="SignalP"/>
    </source>
</evidence>
<dbReference type="OrthoDB" id="5318766at2"/>
<keyword evidence="2" id="KW-0732">Signal</keyword>
<feature type="chain" id="PRO_5004016390" evidence="2">
    <location>
        <begin position="33"/>
        <end position="362"/>
    </location>
</feature>
<dbReference type="Gene3D" id="2.40.420.20">
    <property type="match status" value="1"/>
</dbReference>
<dbReference type="PANTHER" id="PTHR30469:SF15">
    <property type="entry name" value="HLYD FAMILY OF SECRETION PROTEINS"/>
    <property type="match status" value="1"/>
</dbReference>
<name>M1PCR7_DESSD</name>
<reference evidence="6" key="1">
    <citation type="journal article" date="2013" name="Stand. Genomic Sci.">
        <title>Complete genome sequence of Desulfocapsa sulfexigens, a marine deltaproteobacterium specialized in disproportionating inorganic sulfur compounds.</title>
        <authorList>
            <person name="Finster K.W."/>
            <person name="Kjeldsen K.U."/>
            <person name="Kube M."/>
            <person name="Reinhardt R."/>
            <person name="Mussmann M."/>
            <person name="Amann R."/>
            <person name="Schreiber L."/>
        </authorList>
    </citation>
    <scope>NUCLEOTIDE SEQUENCE [LARGE SCALE GENOMIC DNA]</scope>
    <source>
        <strain evidence="6">DSM 10523 / SB164P1</strain>
    </source>
</reference>
<dbReference type="GO" id="GO:1990281">
    <property type="term" value="C:efflux pump complex"/>
    <property type="evidence" value="ECO:0007669"/>
    <property type="project" value="TreeGrafter"/>
</dbReference>
<feature type="domain" description="CusB-like beta-barrel" evidence="3">
    <location>
        <begin position="212"/>
        <end position="282"/>
    </location>
</feature>
<dbReference type="InterPro" id="IPR058647">
    <property type="entry name" value="BSH_CzcB-like"/>
</dbReference>
<accession>M1PCR7</accession>
<dbReference type="HOGENOM" id="CLU_018816_1_2_7"/>
<proteinExistence type="inferred from homology"/>
<dbReference type="Pfam" id="PF25954">
    <property type="entry name" value="Beta-barrel_RND_2"/>
    <property type="match status" value="1"/>
</dbReference>